<dbReference type="PANTHER" id="PTHR37326">
    <property type="entry name" value="BLL3975 PROTEIN"/>
    <property type="match status" value="1"/>
</dbReference>
<evidence type="ECO:0000259" key="5">
    <source>
        <dbReference type="Pfam" id="PF24827"/>
    </source>
</evidence>
<organism evidence="6 7">
    <name type="scientific">Alteromonas halophila</name>
    <dbReference type="NCBI Taxonomy" id="516698"/>
    <lineage>
        <taxon>Bacteria</taxon>
        <taxon>Pseudomonadati</taxon>
        <taxon>Pseudomonadota</taxon>
        <taxon>Gammaproteobacteria</taxon>
        <taxon>Alteromonadales</taxon>
        <taxon>Alteromonadaceae</taxon>
        <taxon>Alteromonas/Salinimonas group</taxon>
        <taxon>Alteromonas</taxon>
    </lineage>
</organism>
<dbReference type="AlphaFoldDB" id="A0A918JMH3"/>
<keyword evidence="7" id="KW-1185">Reference proteome</keyword>
<reference evidence="6" key="2">
    <citation type="submission" date="2020-09" db="EMBL/GenBank/DDBJ databases">
        <authorList>
            <person name="Sun Q."/>
            <person name="Kim S."/>
        </authorList>
    </citation>
    <scope>NUCLEOTIDE SEQUENCE</scope>
    <source>
        <strain evidence="6">KCTC 22164</strain>
    </source>
</reference>
<dbReference type="InterPro" id="IPR055438">
    <property type="entry name" value="AstE_AspA_cat"/>
</dbReference>
<dbReference type="Gene3D" id="2.40.50.100">
    <property type="match status" value="1"/>
</dbReference>
<keyword evidence="2" id="KW-0479">Metal-binding</keyword>
<evidence type="ECO:0000313" key="6">
    <source>
        <dbReference type="EMBL" id="GGW89698.1"/>
    </source>
</evidence>
<keyword evidence="3" id="KW-0378">Hydrolase</keyword>
<comment type="caution">
    <text evidence="6">The sequence shown here is derived from an EMBL/GenBank/DDBJ whole genome shotgun (WGS) entry which is preliminary data.</text>
</comment>
<comment type="cofactor">
    <cofactor evidence="1">
        <name>Zn(2+)</name>
        <dbReference type="ChEBI" id="CHEBI:29105"/>
    </cofactor>
</comment>
<dbReference type="Proteomes" id="UP000631300">
    <property type="component" value="Unassembled WGS sequence"/>
</dbReference>
<name>A0A918JMH3_9ALTE</name>
<accession>A0A918JMH3</accession>
<evidence type="ECO:0000313" key="7">
    <source>
        <dbReference type="Proteomes" id="UP000631300"/>
    </source>
</evidence>
<reference evidence="6" key="1">
    <citation type="journal article" date="2014" name="Int. J. Syst. Evol. Microbiol.">
        <title>Complete genome sequence of Corynebacterium casei LMG S-19264T (=DSM 44701T), isolated from a smear-ripened cheese.</title>
        <authorList>
            <consortium name="US DOE Joint Genome Institute (JGI-PGF)"/>
            <person name="Walter F."/>
            <person name="Albersmeier A."/>
            <person name="Kalinowski J."/>
            <person name="Ruckert C."/>
        </authorList>
    </citation>
    <scope>NUCLEOTIDE SEQUENCE</scope>
    <source>
        <strain evidence="6">KCTC 22164</strain>
    </source>
</reference>
<dbReference type="PANTHER" id="PTHR37326:SF1">
    <property type="entry name" value="BLL3975 PROTEIN"/>
    <property type="match status" value="1"/>
</dbReference>
<dbReference type="Gene3D" id="3.40.630.10">
    <property type="entry name" value="Zn peptidases"/>
    <property type="match status" value="1"/>
</dbReference>
<proteinExistence type="predicted"/>
<gene>
    <name evidence="6" type="primary">dapA</name>
    <name evidence="6" type="ORF">GCM10007391_25000</name>
</gene>
<feature type="domain" description="Succinylglutamate desuccinylase/Aspartoacylase catalytic" evidence="5">
    <location>
        <begin position="45"/>
        <end position="274"/>
    </location>
</feature>
<dbReference type="InterPro" id="IPR053138">
    <property type="entry name" value="N-alpha-Ac-DABA_deacetylase"/>
</dbReference>
<evidence type="ECO:0000256" key="3">
    <source>
        <dbReference type="ARBA" id="ARBA00022801"/>
    </source>
</evidence>
<dbReference type="SUPFAM" id="SSF53187">
    <property type="entry name" value="Zn-dependent exopeptidases"/>
    <property type="match status" value="1"/>
</dbReference>
<dbReference type="GO" id="GO:0016788">
    <property type="term" value="F:hydrolase activity, acting on ester bonds"/>
    <property type="evidence" value="ECO:0007669"/>
    <property type="project" value="InterPro"/>
</dbReference>
<dbReference type="Pfam" id="PF24827">
    <property type="entry name" value="AstE_AspA_cat"/>
    <property type="match status" value="1"/>
</dbReference>
<evidence type="ECO:0000256" key="2">
    <source>
        <dbReference type="ARBA" id="ARBA00022723"/>
    </source>
</evidence>
<evidence type="ECO:0000256" key="1">
    <source>
        <dbReference type="ARBA" id="ARBA00001947"/>
    </source>
</evidence>
<sequence length="386" mass="43001">MYSKGQQAHTMSKIHSLRKTHLPVAQNASGRNLNVPVYHIKGSQPGPRVYIQSSIHGAEVQGNVVIYHLLQQLQDQAICGEIVLVPNCNPVGTNIKAGEYTLGRFDPVNGTNWNRGYYYDEQAVHRFADTVSADDSTDAIKTAFRQYQADHIAEKLANPWGLGLAQQLNLRLQQMAVDADIVLDLHNGPVSTRHIYIPDYARHAAMDFNIPHCIFIPNVFAGALDEACFCPWWTLTDALRDRLGVEHNFSVEAFTLEMGSQEVIHFGEGRIDAHSILAYLNRRGVLADCEITPDSMTRVGVSLSDYKTLYTDWGGMVEYLARPGDVVQKGQPLANILNIDELDNARGHQQLLAPCDLIPILHFPSASVLSGTQLYKVFTHYHTLSE</sequence>
<keyword evidence="4" id="KW-0862">Zinc</keyword>
<dbReference type="EMBL" id="BMXP01000006">
    <property type="protein sequence ID" value="GGW89698.1"/>
    <property type="molecule type" value="Genomic_DNA"/>
</dbReference>
<protein>
    <submittedName>
        <fullName evidence="6">Succinylglutamate desuccinylase</fullName>
    </submittedName>
</protein>
<evidence type="ECO:0000256" key="4">
    <source>
        <dbReference type="ARBA" id="ARBA00022833"/>
    </source>
</evidence>
<dbReference type="GO" id="GO:0046872">
    <property type="term" value="F:metal ion binding"/>
    <property type="evidence" value="ECO:0007669"/>
    <property type="project" value="UniProtKB-KW"/>
</dbReference>